<proteinExistence type="predicted"/>
<keyword evidence="14" id="KW-1185">Reference proteome</keyword>
<evidence type="ECO:0000256" key="6">
    <source>
        <dbReference type="ARBA" id="ARBA00023268"/>
    </source>
</evidence>
<dbReference type="SUPFAM" id="SSF56601">
    <property type="entry name" value="beta-lactamase/transpeptidase-like"/>
    <property type="match status" value="1"/>
</dbReference>
<evidence type="ECO:0000256" key="2">
    <source>
        <dbReference type="ARBA" id="ARBA00022670"/>
    </source>
</evidence>
<keyword evidence="6" id="KW-0511">Multifunctional enzyme</keyword>
<evidence type="ECO:0000313" key="14">
    <source>
        <dbReference type="Proteomes" id="UP001321804"/>
    </source>
</evidence>
<dbReference type="SUPFAM" id="SSF53955">
    <property type="entry name" value="Lysozyme-like"/>
    <property type="match status" value="1"/>
</dbReference>
<evidence type="ECO:0000259" key="12">
    <source>
        <dbReference type="Pfam" id="PF00912"/>
    </source>
</evidence>
<dbReference type="GO" id="GO:0008955">
    <property type="term" value="F:peptidoglycan glycosyltransferase activity"/>
    <property type="evidence" value="ECO:0007669"/>
    <property type="project" value="UniProtKB-EC"/>
</dbReference>
<evidence type="ECO:0000259" key="11">
    <source>
        <dbReference type="Pfam" id="PF00905"/>
    </source>
</evidence>
<dbReference type="InterPro" id="IPR001264">
    <property type="entry name" value="Glyco_trans_51"/>
</dbReference>
<dbReference type="InterPro" id="IPR012338">
    <property type="entry name" value="Beta-lactam/transpept-like"/>
</dbReference>
<evidence type="ECO:0000256" key="1">
    <source>
        <dbReference type="ARBA" id="ARBA00022645"/>
    </source>
</evidence>
<dbReference type="InterPro" id="IPR050396">
    <property type="entry name" value="Glycosyltr_51/Transpeptidase"/>
</dbReference>
<evidence type="ECO:0000256" key="8">
    <source>
        <dbReference type="ARBA" id="ARBA00049902"/>
    </source>
</evidence>
<name>A0AAU9DN06_9LACO</name>
<dbReference type="InterPro" id="IPR036950">
    <property type="entry name" value="PBP_transglycosylase"/>
</dbReference>
<dbReference type="GO" id="GO:0030288">
    <property type="term" value="C:outer membrane-bounded periplasmic space"/>
    <property type="evidence" value="ECO:0007669"/>
    <property type="project" value="TreeGrafter"/>
</dbReference>
<feature type="domain" description="Glycosyl transferase family 51" evidence="12">
    <location>
        <begin position="69"/>
        <end position="244"/>
    </location>
</feature>
<keyword evidence="4" id="KW-0808">Transferase</keyword>
<protein>
    <submittedName>
        <fullName evidence="13">Penicillin-binding protein 1A</fullName>
    </submittedName>
</protein>
<feature type="transmembrane region" description="Helical" evidence="10">
    <location>
        <begin position="20"/>
        <end position="44"/>
    </location>
</feature>
<feature type="region of interest" description="Disordered" evidence="9">
    <location>
        <begin position="673"/>
        <end position="755"/>
    </location>
</feature>
<evidence type="ECO:0000256" key="9">
    <source>
        <dbReference type="SAM" id="MobiDB-lite"/>
    </source>
</evidence>
<keyword evidence="10" id="KW-0812">Transmembrane</keyword>
<gene>
    <name evidence="13" type="ORF">KIMC2_08650</name>
</gene>
<dbReference type="AlphaFoldDB" id="A0AAU9DN06"/>
<dbReference type="Gene3D" id="1.10.3810.10">
    <property type="entry name" value="Biosynthetic peptidoglycan transglycosylase-like"/>
    <property type="match status" value="1"/>
</dbReference>
<dbReference type="Gene3D" id="3.40.710.10">
    <property type="entry name" value="DD-peptidase/beta-lactamase superfamily"/>
    <property type="match status" value="1"/>
</dbReference>
<dbReference type="EMBL" id="AP026801">
    <property type="protein sequence ID" value="BDR56303.1"/>
    <property type="molecule type" value="Genomic_DNA"/>
</dbReference>
<accession>A0AAU9DN06</accession>
<keyword evidence="10" id="KW-0472">Membrane</keyword>
<dbReference type="GO" id="GO:0009002">
    <property type="term" value="F:serine-type D-Ala-D-Ala carboxypeptidase activity"/>
    <property type="evidence" value="ECO:0007669"/>
    <property type="project" value="UniProtKB-EC"/>
</dbReference>
<keyword evidence="3" id="KW-0328">Glycosyltransferase</keyword>
<dbReference type="Proteomes" id="UP001321804">
    <property type="component" value="Chromosome"/>
</dbReference>
<feature type="compositionally biased region" description="Low complexity" evidence="9">
    <location>
        <begin position="687"/>
        <end position="755"/>
    </location>
</feature>
<keyword evidence="10" id="KW-1133">Transmembrane helix</keyword>
<dbReference type="PANTHER" id="PTHR32282">
    <property type="entry name" value="BINDING PROTEIN TRANSPEPTIDASE, PUTATIVE-RELATED"/>
    <property type="match status" value="1"/>
</dbReference>
<evidence type="ECO:0000256" key="4">
    <source>
        <dbReference type="ARBA" id="ARBA00022679"/>
    </source>
</evidence>
<dbReference type="GO" id="GO:0006508">
    <property type="term" value="P:proteolysis"/>
    <property type="evidence" value="ECO:0007669"/>
    <property type="project" value="UniProtKB-KW"/>
</dbReference>
<comment type="catalytic activity">
    <reaction evidence="8">
        <text>[GlcNAc-(1-&gt;4)-Mur2Ac(oyl-L-Ala-gamma-D-Glu-L-Lys-D-Ala-D-Ala)](n)-di-trans,octa-cis-undecaprenyl diphosphate + beta-D-GlcNAc-(1-&gt;4)-Mur2Ac(oyl-L-Ala-gamma-D-Glu-L-Lys-D-Ala-D-Ala)-di-trans,octa-cis-undecaprenyl diphosphate = [GlcNAc-(1-&gt;4)-Mur2Ac(oyl-L-Ala-gamma-D-Glu-L-Lys-D-Ala-D-Ala)](n+1)-di-trans,octa-cis-undecaprenyl diphosphate + di-trans,octa-cis-undecaprenyl diphosphate + H(+)</text>
        <dbReference type="Rhea" id="RHEA:23708"/>
        <dbReference type="Rhea" id="RHEA-COMP:9602"/>
        <dbReference type="Rhea" id="RHEA-COMP:9603"/>
        <dbReference type="ChEBI" id="CHEBI:15378"/>
        <dbReference type="ChEBI" id="CHEBI:58405"/>
        <dbReference type="ChEBI" id="CHEBI:60033"/>
        <dbReference type="ChEBI" id="CHEBI:78435"/>
        <dbReference type="EC" id="2.4.99.28"/>
    </reaction>
</comment>
<dbReference type="GO" id="GO:0009252">
    <property type="term" value="P:peptidoglycan biosynthetic process"/>
    <property type="evidence" value="ECO:0007669"/>
    <property type="project" value="TreeGrafter"/>
</dbReference>
<comment type="catalytic activity">
    <reaction evidence="7">
        <text>Preferential cleavage: (Ac)2-L-Lys-D-Ala-|-D-Ala. Also transpeptidation of peptidyl-alanyl moieties that are N-acyl substituents of D-alanine.</text>
        <dbReference type="EC" id="3.4.16.4"/>
    </reaction>
</comment>
<evidence type="ECO:0000256" key="7">
    <source>
        <dbReference type="ARBA" id="ARBA00034000"/>
    </source>
</evidence>
<dbReference type="InterPro" id="IPR023346">
    <property type="entry name" value="Lysozyme-like_dom_sf"/>
</dbReference>
<dbReference type="InterPro" id="IPR001460">
    <property type="entry name" value="PCN-bd_Tpept"/>
</dbReference>
<reference evidence="13 14" key="1">
    <citation type="journal article" date="2023" name="Microbiol. Spectr.">
        <title>Symbiosis of Carpenter Bees with Uncharacterized Lactic Acid Bacteria Showing NAD Auxotrophy.</title>
        <authorList>
            <person name="Kawasaki S."/>
            <person name="Ozawa K."/>
            <person name="Mori T."/>
            <person name="Yamamoto A."/>
            <person name="Ito M."/>
            <person name="Ohkuma M."/>
            <person name="Sakamoto M."/>
            <person name="Matsutani M."/>
        </authorList>
    </citation>
    <scope>NUCLEOTIDE SEQUENCE [LARGE SCALE GENOMIC DNA]</scope>
    <source>
        <strain evidence="13 14">KimC2</strain>
    </source>
</reference>
<keyword evidence="2" id="KW-0645">Protease</keyword>
<dbReference type="PANTHER" id="PTHR32282:SF29">
    <property type="entry name" value="PENICILLIN-BINDING PROTEIN 1A"/>
    <property type="match status" value="1"/>
</dbReference>
<keyword evidence="1" id="KW-0121">Carboxypeptidase</keyword>
<dbReference type="GO" id="GO:0008658">
    <property type="term" value="F:penicillin binding"/>
    <property type="evidence" value="ECO:0007669"/>
    <property type="project" value="InterPro"/>
</dbReference>
<dbReference type="RefSeq" id="WP_317698212.1">
    <property type="nucleotide sequence ID" value="NZ_AP026801.1"/>
</dbReference>
<evidence type="ECO:0000313" key="13">
    <source>
        <dbReference type="EMBL" id="BDR56303.1"/>
    </source>
</evidence>
<sequence length="755" mass="83370">MPEHYHRPFKSKKENIIKKIIIWLFLAFIVICAIGASLFAFYAVGSPKLTRSKLESVKSSVVYDSLGKQIYTAGVEDRTYVPISKVSKTYINALVSVEDRHFYQNTLGIDPMRIVVAGFKNVTGSGSSGASTLTQQLIKLSFFSTNAKDRTIRRKAQEAWLAMQLEQNYTKEQILEFYVNKVYFGNSIYGVETASKYYFGKSNTNLSIDQAAALAGLSNLPTLQEPYLHPQSFIDRRNVVLKAMLNNKKISSEQYQNALKSDTLKTVVSKSINDKNRGIDMAIDPYVKETISEVKKLGYDPFADGLKIYTNMRNDIQNKIYDLVNNDESIDFPDNNLQVGLTIIDPNNGQVVAQIGGRKEQKIQFGLNRAVQTTRSVGSTIKPILDYAPAIEYLKYSTYQQMIDEPYNYPGTNTSIHNWDEQYMGSISLRVALASSRNVPAVKTLKAVGIKQASDFVKNLGLNIPSKDQVYSEAIGGSFSSLQMAGAYAALANNGVYHQPTYVSKIVFPDGTVRNYGGKENKAMFPATAYMITDVLKDSFKYGNGEYGATPNIYDAAKTGSTNYDSSEINKNPALGGTGIAKDNWFNGYSKDYSISIWTGYDNPLKKGLNYNEQAIAGIIYKKIMNYLYQNKNSEDWKKPNNVEKVRVLKGIYPPVAVAFGGVPELFLSGTEPKTGSDVINEEENQTNNGSENASSSSSSENNSSQSSSTSSSKTTNSDSSSQINNSSESSNENSDNSTSNTQSQSSSSSSVENH</sequence>
<organism evidence="13 14">
    <name type="scientific">Xylocopilactobacillus apis</name>
    <dbReference type="NCBI Taxonomy" id="2932183"/>
    <lineage>
        <taxon>Bacteria</taxon>
        <taxon>Bacillati</taxon>
        <taxon>Bacillota</taxon>
        <taxon>Bacilli</taxon>
        <taxon>Lactobacillales</taxon>
        <taxon>Lactobacillaceae</taxon>
        <taxon>Xylocopilactobacillus</taxon>
    </lineage>
</organism>
<evidence type="ECO:0000256" key="5">
    <source>
        <dbReference type="ARBA" id="ARBA00022801"/>
    </source>
</evidence>
<dbReference type="Pfam" id="PF00905">
    <property type="entry name" value="Transpeptidase"/>
    <property type="match status" value="1"/>
</dbReference>
<dbReference type="KEGG" id="xak:KIMC2_08650"/>
<feature type="domain" description="Penicillin-binding protein transpeptidase" evidence="11">
    <location>
        <begin position="341"/>
        <end position="625"/>
    </location>
</feature>
<evidence type="ECO:0000256" key="3">
    <source>
        <dbReference type="ARBA" id="ARBA00022676"/>
    </source>
</evidence>
<keyword evidence="5" id="KW-0378">Hydrolase</keyword>
<evidence type="ECO:0000256" key="10">
    <source>
        <dbReference type="SAM" id="Phobius"/>
    </source>
</evidence>
<dbReference type="Pfam" id="PF00912">
    <property type="entry name" value="Transgly"/>
    <property type="match status" value="1"/>
</dbReference>